<comment type="similarity">
    <text evidence="1">Belongs to the H-rev107 family.</text>
</comment>
<dbReference type="PANTHER" id="PTHR13943">
    <property type="entry name" value="HRAS-LIKE SUPPRESSOR - RELATED"/>
    <property type="match status" value="1"/>
</dbReference>
<dbReference type="InterPro" id="IPR007053">
    <property type="entry name" value="LRAT_dom"/>
</dbReference>
<name>A0AAN8J5X6_PATCE</name>
<keyword evidence="5" id="KW-0812">Transmembrane</keyword>
<accession>A0AAN8J5X6</accession>
<gene>
    <name evidence="7" type="ORF">SNE40_020624</name>
</gene>
<dbReference type="EMBL" id="JAZGQO010000015">
    <property type="protein sequence ID" value="KAK6169609.1"/>
    <property type="molecule type" value="Genomic_DNA"/>
</dbReference>
<dbReference type="Gene3D" id="3.90.1720.10">
    <property type="entry name" value="endopeptidase domain like (from Nostoc punctiforme)"/>
    <property type="match status" value="1"/>
</dbReference>
<keyword evidence="4" id="KW-0443">Lipid metabolism</keyword>
<dbReference type="GO" id="GO:0008970">
    <property type="term" value="F:phospholipase A1 activity"/>
    <property type="evidence" value="ECO:0007669"/>
    <property type="project" value="TreeGrafter"/>
</dbReference>
<dbReference type="PANTHER" id="PTHR13943:SF77">
    <property type="entry name" value="LRAT DOMAIN-CONTAINING PROTEIN"/>
    <property type="match status" value="1"/>
</dbReference>
<evidence type="ECO:0000256" key="5">
    <source>
        <dbReference type="SAM" id="Phobius"/>
    </source>
</evidence>
<evidence type="ECO:0000313" key="8">
    <source>
        <dbReference type="Proteomes" id="UP001347796"/>
    </source>
</evidence>
<dbReference type="Pfam" id="PF04970">
    <property type="entry name" value="LRAT"/>
    <property type="match status" value="1"/>
</dbReference>
<feature type="domain" description="LRAT" evidence="6">
    <location>
        <begin position="23"/>
        <end position="143"/>
    </location>
</feature>
<keyword evidence="5" id="KW-1133">Transmembrane helix</keyword>
<reference evidence="7 8" key="1">
    <citation type="submission" date="2024-01" db="EMBL/GenBank/DDBJ databases">
        <title>The genome of the rayed Mediterranean limpet Patella caerulea (Linnaeus, 1758).</title>
        <authorList>
            <person name="Anh-Thu Weber A."/>
            <person name="Halstead-Nussloch G."/>
        </authorList>
    </citation>
    <scope>NUCLEOTIDE SEQUENCE [LARGE SCALE GENOMIC DNA]</scope>
    <source>
        <strain evidence="7">AATW-2023a</strain>
        <tissue evidence="7">Whole specimen</tissue>
    </source>
</reference>
<dbReference type="GO" id="GO:0005737">
    <property type="term" value="C:cytoplasm"/>
    <property type="evidence" value="ECO:0007669"/>
    <property type="project" value="TreeGrafter"/>
</dbReference>
<protein>
    <recommendedName>
        <fullName evidence="6">LRAT domain-containing protein</fullName>
    </recommendedName>
</protein>
<dbReference type="GO" id="GO:0004623">
    <property type="term" value="F:phospholipase A2 activity"/>
    <property type="evidence" value="ECO:0007669"/>
    <property type="project" value="TreeGrafter"/>
</dbReference>
<dbReference type="AlphaFoldDB" id="A0AAN8J5X6"/>
<sequence>MQQTSDITRHNATVLNYLQEGDIVEFNRGLYSHYGVYVGNEEIVHLAGEDEYDGLGDVNTGHLFSISGQRFNKAWVKKDSFWTVTSNSKAKINNKDNKRKPLPRHQIVANALSKIGHVGYNLIYSNCEHFANWCRYEVEKSEQVDNWLTGLALGAAGVLTVIGAAFLMPQAEKKEEEEAREQ</sequence>
<dbReference type="GO" id="GO:0070292">
    <property type="term" value="P:N-acylphosphatidylethanolamine metabolic process"/>
    <property type="evidence" value="ECO:0007669"/>
    <property type="project" value="TreeGrafter"/>
</dbReference>
<evidence type="ECO:0000256" key="1">
    <source>
        <dbReference type="ARBA" id="ARBA00007824"/>
    </source>
</evidence>
<evidence type="ECO:0000313" key="7">
    <source>
        <dbReference type="EMBL" id="KAK6169609.1"/>
    </source>
</evidence>
<evidence type="ECO:0000256" key="2">
    <source>
        <dbReference type="ARBA" id="ARBA00022679"/>
    </source>
</evidence>
<proteinExistence type="inferred from homology"/>
<keyword evidence="2" id="KW-0808">Transferase</keyword>
<dbReference type="GO" id="GO:0016410">
    <property type="term" value="F:N-acyltransferase activity"/>
    <property type="evidence" value="ECO:0007669"/>
    <property type="project" value="TreeGrafter"/>
</dbReference>
<dbReference type="InterPro" id="IPR051496">
    <property type="entry name" value="H-rev107_PLA/AT"/>
</dbReference>
<comment type="caution">
    <text evidence="7">The sequence shown here is derived from an EMBL/GenBank/DDBJ whole genome shotgun (WGS) entry which is preliminary data.</text>
</comment>
<keyword evidence="8" id="KW-1185">Reference proteome</keyword>
<keyword evidence="3" id="KW-0378">Hydrolase</keyword>
<keyword evidence="5" id="KW-0472">Membrane</keyword>
<dbReference type="Proteomes" id="UP001347796">
    <property type="component" value="Unassembled WGS sequence"/>
</dbReference>
<dbReference type="PROSITE" id="PS51934">
    <property type="entry name" value="LRAT"/>
    <property type="match status" value="1"/>
</dbReference>
<evidence type="ECO:0000259" key="6">
    <source>
        <dbReference type="PROSITE" id="PS51934"/>
    </source>
</evidence>
<organism evidence="7 8">
    <name type="scientific">Patella caerulea</name>
    <name type="common">Rayed Mediterranean limpet</name>
    <dbReference type="NCBI Taxonomy" id="87958"/>
    <lineage>
        <taxon>Eukaryota</taxon>
        <taxon>Metazoa</taxon>
        <taxon>Spiralia</taxon>
        <taxon>Lophotrochozoa</taxon>
        <taxon>Mollusca</taxon>
        <taxon>Gastropoda</taxon>
        <taxon>Patellogastropoda</taxon>
        <taxon>Patelloidea</taxon>
        <taxon>Patellidae</taxon>
        <taxon>Patella</taxon>
    </lineage>
</organism>
<evidence type="ECO:0000256" key="4">
    <source>
        <dbReference type="ARBA" id="ARBA00023098"/>
    </source>
</evidence>
<evidence type="ECO:0000256" key="3">
    <source>
        <dbReference type="ARBA" id="ARBA00022801"/>
    </source>
</evidence>
<feature type="transmembrane region" description="Helical" evidence="5">
    <location>
        <begin position="147"/>
        <end position="167"/>
    </location>
</feature>